<dbReference type="CDD" id="cd07187">
    <property type="entry name" value="YvcK_like"/>
    <property type="match status" value="1"/>
</dbReference>
<dbReference type="eggNOG" id="ENOG502QUXN">
    <property type="taxonomic scope" value="Eukaryota"/>
</dbReference>
<dbReference type="Pfam" id="PF01933">
    <property type="entry name" value="CofD"/>
    <property type="match status" value="1"/>
</dbReference>
<gene>
    <name evidence="1" type="ORF">GQ26_0300440</name>
</gene>
<organism evidence="1">
    <name type="scientific">Talaromyces marneffei PM1</name>
    <dbReference type="NCBI Taxonomy" id="1077442"/>
    <lineage>
        <taxon>Eukaryota</taxon>
        <taxon>Fungi</taxon>
        <taxon>Dikarya</taxon>
        <taxon>Ascomycota</taxon>
        <taxon>Pezizomycotina</taxon>
        <taxon>Eurotiomycetes</taxon>
        <taxon>Eurotiomycetidae</taxon>
        <taxon>Eurotiales</taxon>
        <taxon>Trichocomaceae</taxon>
        <taxon>Talaromyces</taxon>
        <taxon>Talaromyces sect. Talaromyces</taxon>
    </lineage>
</organism>
<dbReference type="PANTHER" id="PTHR31240:SF0">
    <property type="entry name" value="MATERNAL EFFECT EMBRYO ARREST 18"/>
    <property type="match status" value="1"/>
</dbReference>
<proteinExistence type="predicted"/>
<accession>A0A093V2B2</accession>
<dbReference type="EMBL" id="JPOX01000030">
    <property type="protein sequence ID" value="KFX44119.1"/>
    <property type="molecule type" value="Genomic_DNA"/>
</dbReference>
<sequence length="548" mass="58632">MTADPNTEDSALNRGIVVFSGGSAANSLVDAFNTVRANKQCLLNYVIPISDNGGSTSELIRIFGGPGIGDVRSRLVRLIPDSAPDSERAAVKALFNHRLDADATAARENWQSIVDGTSPLWSAITPAKKELIRSFFNYLNLEILKRARPPTSTFDFSSASVGNLFLTGARLFTGSFESAIHLLGSIGGVSSDLVRVIPAINSNFSHHISASLEDGSVIVGQNSISHPSNAPGSPKLSRRRASLLLADGDANDSDYLDMDDATSYQDDHIPGSLPSLRHKNITFNKADTEELPSRISRIWYINPYGQEIRPPANPRVLEAINDSQAIIYSIGSLYTSIIPSLILRGVGKAIAMSPARHKILILNGSLDRETGPATKPFTAVDFVEAIVKAGEESRGRGGAVANIGRDGGRPRSMDAVMSSLPSSSIATNLLITPESTLPSIIEPSSSSLEGKKPLPYTSYVTHILHLEGPGTPTVDRERLSAMGIETLRLYGRKVFSDDGAVLGMRYDSTALVQALEVVLGKKGDAMVRGKLGGGVSRRNTLEGGFKER</sequence>
<name>A0A093V2B2_TALMA</name>
<dbReference type="AlphaFoldDB" id="A0A093V2B2"/>
<dbReference type="Gene3D" id="3.40.50.10680">
    <property type="entry name" value="CofD-like domains"/>
    <property type="match status" value="1"/>
</dbReference>
<dbReference type="InterPro" id="IPR038136">
    <property type="entry name" value="CofD-like_dom_sf"/>
</dbReference>
<comment type="caution">
    <text evidence="1">The sequence shown here is derived from an EMBL/GenBank/DDBJ whole genome shotgun (WGS) entry which is preliminary data.</text>
</comment>
<dbReference type="InterPro" id="IPR002882">
    <property type="entry name" value="CofD"/>
</dbReference>
<dbReference type="HOGENOM" id="CLU_019029_3_0_1"/>
<dbReference type="SUPFAM" id="SSF142338">
    <property type="entry name" value="CofD-like"/>
    <property type="match status" value="1"/>
</dbReference>
<reference evidence="1" key="2">
    <citation type="journal article" date="2014" name="PLoS Genet.">
        <title>Signature gene expression reveals novel clues to the molecular mechanisms of dimorphic transition in Penicillium marneffei.</title>
        <authorList>
            <person name="Yang E."/>
            <person name="Wang G."/>
            <person name="Cai J."/>
            <person name="Woo P.C."/>
            <person name="Lau S.K."/>
            <person name="Yuen K.-Y."/>
            <person name="Chow W.-N."/>
            <person name="Lin X."/>
        </authorList>
    </citation>
    <scope>NUCLEOTIDE SEQUENCE</scope>
    <source>
        <strain evidence="1">PM1</strain>
    </source>
</reference>
<protein>
    <submittedName>
        <fullName evidence="1">Uncharacterized protein</fullName>
    </submittedName>
</protein>
<dbReference type="PANTHER" id="PTHR31240">
    <property type="entry name" value="MATERNAL EFFECT EMBRYO ARREST 18"/>
    <property type="match status" value="1"/>
</dbReference>
<reference key="1">
    <citation type="journal article" date="2014" name="PLoS Genet.">
        <title>Signature Gene Expression Reveals Novel Clues to the Molecular Mechanisms of Dimorphic Transition in Penicillium marneffei.</title>
        <authorList>
            <person name="Yang E."/>
            <person name="Wang G."/>
            <person name="Cai J."/>
            <person name="Woo P.C."/>
            <person name="Lau S.K."/>
            <person name="Yuen K.-Y."/>
            <person name="Chow W.-N."/>
            <person name="Lin X."/>
        </authorList>
    </citation>
    <scope>NUCLEOTIDE SEQUENCE [LARGE SCALE GENOMIC DNA]</scope>
    <source>
        <strain>PM1</strain>
    </source>
</reference>
<evidence type="ECO:0000313" key="1">
    <source>
        <dbReference type="EMBL" id="KFX44119.1"/>
    </source>
</evidence>
<dbReference type="GO" id="GO:0043743">
    <property type="term" value="F:LPPG:FO 2-phospho-L-lactate transferase activity"/>
    <property type="evidence" value="ECO:0007669"/>
    <property type="project" value="InterPro"/>
</dbReference>